<name>A0A261U1B1_9BORD</name>
<dbReference type="AlphaFoldDB" id="A0A261U1B1"/>
<evidence type="ECO:0000313" key="2">
    <source>
        <dbReference type="Proteomes" id="UP000216913"/>
    </source>
</evidence>
<keyword evidence="2" id="KW-1185">Reference proteome</keyword>
<gene>
    <name evidence="1" type="ORF">CAL25_02000</name>
</gene>
<organism evidence="1 2">
    <name type="scientific">Bordetella genomosp. 5</name>
    <dbReference type="NCBI Taxonomy" id="1395608"/>
    <lineage>
        <taxon>Bacteria</taxon>
        <taxon>Pseudomonadati</taxon>
        <taxon>Pseudomonadota</taxon>
        <taxon>Betaproteobacteria</taxon>
        <taxon>Burkholderiales</taxon>
        <taxon>Alcaligenaceae</taxon>
        <taxon>Bordetella</taxon>
    </lineage>
</organism>
<dbReference type="Proteomes" id="UP000216913">
    <property type="component" value="Unassembled WGS sequence"/>
</dbReference>
<reference evidence="1 2" key="1">
    <citation type="submission" date="2017-05" db="EMBL/GenBank/DDBJ databases">
        <title>Complete and WGS of Bordetella genogroups.</title>
        <authorList>
            <person name="Spilker T."/>
            <person name="LiPuma J."/>
        </authorList>
    </citation>
    <scope>NUCLEOTIDE SEQUENCE [LARGE SCALE GENOMIC DNA]</scope>
    <source>
        <strain evidence="1 2">AU10456</strain>
    </source>
</reference>
<dbReference type="EMBL" id="NEVP01000001">
    <property type="protein sequence ID" value="OZI55212.1"/>
    <property type="molecule type" value="Genomic_DNA"/>
</dbReference>
<sequence length="111" mass="12186">MVHARTYIWRPTLISSGACCHAHRRNEPDQRKRLAAGELGLDICGVRKKRAAAGLVYVTAARMCKGGHASRTIAIRSTVIGTALVTDVRTPHPNKPPLGTENKNDYYACFK</sequence>
<evidence type="ECO:0000313" key="1">
    <source>
        <dbReference type="EMBL" id="OZI55212.1"/>
    </source>
</evidence>
<comment type="caution">
    <text evidence="1">The sequence shown here is derived from an EMBL/GenBank/DDBJ whole genome shotgun (WGS) entry which is preliminary data.</text>
</comment>
<protein>
    <submittedName>
        <fullName evidence="1">Uncharacterized protein</fullName>
    </submittedName>
</protein>
<proteinExistence type="predicted"/>
<accession>A0A261U1B1</accession>